<dbReference type="Pfam" id="PF03133">
    <property type="entry name" value="TTL"/>
    <property type="match status" value="1"/>
</dbReference>
<keyword evidence="2" id="KW-0963">Cytoplasm</keyword>
<dbReference type="EMBL" id="BDGG01000002">
    <property type="protein sequence ID" value="GAU93016.1"/>
    <property type="molecule type" value="Genomic_DNA"/>
</dbReference>
<gene>
    <name evidence="7" type="primary">RvY_05016-1</name>
    <name evidence="7" type="synonym">RvY_05016.1</name>
    <name evidence="7" type="ORF">RvY_05016</name>
</gene>
<dbReference type="STRING" id="947166.A0A1D1UTK5"/>
<organism evidence="7 8">
    <name type="scientific">Ramazzottius varieornatus</name>
    <name type="common">Water bear</name>
    <name type="synonym">Tardigrade</name>
    <dbReference type="NCBI Taxonomy" id="947166"/>
    <lineage>
        <taxon>Eukaryota</taxon>
        <taxon>Metazoa</taxon>
        <taxon>Ecdysozoa</taxon>
        <taxon>Tardigrada</taxon>
        <taxon>Eutardigrada</taxon>
        <taxon>Parachela</taxon>
        <taxon>Hypsibioidea</taxon>
        <taxon>Ramazzottiidae</taxon>
        <taxon>Ramazzottius</taxon>
    </lineage>
</organism>
<dbReference type="GO" id="GO:0005930">
    <property type="term" value="C:axoneme"/>
    <property type="evidence" value="ECO:0007669"/>
    <property type="project" value="TreeGrafter"/>
</dbReference>
<dbReference type="AlphaFoldDB" id="A0A1D1UTK5"/>
<accession>A0A1D1UTK5</accession>
<evidence type="ECO:0000313" key="7">
    <source>
        <dbReference type="EMBL" id="GAU93016.1"/>
    </source>
</evidence>
<evidence type="ECO:0000256" key="1">
    <source>
        <dbReference type="ARBA" id="ARBA00004496"/>
    </source>
</evidence>
<dbReference type="PANTHER" id="PTHR45870:SF2">
    <property type="entry name" value="TUBULIN MONOGLYCYLASE TTLL3"/>
    <property type="match status" value="1"/>
</dbReference>
<proteinExistence type="predicted"/>
<dbReference type="GO" id="GO:0060271">
    <property type="term" value="P:cilium assembly"/>
    <property type="evidence" value="ECO:0007669"/>
    <property type="project" value="TreeGrafter"/>
</dbReference>
<comment type="caution">
    <text evidence="7">The sequence shown here is derived from an EMBL/GenBank/DDBJ whole genome shotgun (WGS) entry which is preliminary data.</text>
</comment>
<dbReference type="GO" id="GO:0070736">
    <property type="term" value="F:protein-glycine ligase activity, initiating"/>
    <property type="evidence" value="ECO:0007669"/>
    <property type="project" value="TreeGrafter"/>
</dbReference>
<evidence type="ECO:0000256" key="6">
    <source>
        <dbReference type="SAM" id="MobiDB-lite"/>
    </source>
</evidence>
<name>A0A1D1UTK5_RAMVA</name>
<protein>
    <submittedName>
        <fullName evidence="7">Uncharacterized protein</fullName>
    </submittedName>
</protein>
<reference evidence="7 8" key="1">
    <citation type="journal article" date="2016" name="Nat. Commun.">
        <title>Extremotolerant tardigrade genome and improved radiotolerance of human cultured cells by tardigrade-unique protein.</title>
        <authorList>
            <person name="Hashimoto T."/>
            <person name="Horikawa D.D."/>
            <person name="Saito Y."/>
            <person name="Kuwahara H."/>
            <person name="Kozuka-Hata H."/>
            <person name="Shin-I T."/>
            <person name="Minakuchi Y."/>
            <person name="Ohishi K."/>
            <person name="Motoyama A."/>
            <person name="Aizu T."/>
            <person name="Enomoto A."/>
            <person name="Kondo K."/>
            <person name="Tanaka S."/>
            <person name="Hara Y."/>
            <person name="Koshikawa S."/>
            <person name="Sagara H."/>
            <person name="Miura T."/>
            <person name="Yokobori S."/>
            <person name="Miyagawa K."/>
            <person name="Suzuki Y."/>
            <person name="Kubo T."/>
            <person name="Oyama M."/>
            <person name="Kohara Y."/>
            <person name="Fujiyama A."/>
            <person name="Arakawa K."/>
            <person name="Katayama T."/>
            <person name="Toyoda A."/>
            <person name="Kunieda T."/>
        </authorList>
    </citation>
    <scope>NUCLEOTIDE SEQUENCE [LARGE SCALE GENOMIC DNA]</scope>
    <source>
        <strain evidence="7 8">YOKOZUNA-1</strain>
    </source>
</reference>
<dbReference type="SUPFAM" id="SSF56059">
    <property type="entry name" value="Glutathione synthetase ATP-binding domain-like"/>
    <property type="match status" value="1"/>
</dbReference>
<dbReference type="PROSITE" id="PS51221">
    <property type="entry name" value="TTL"/>
    <property type="match status" value="1"/>
</dbReference>
<dbReference type="InterPro" id="IPR004344">
    <property type="entry name" value="TTL/TTLL_fam"/>
</dbReference>
<comment type="subcellular location">
    <subcellularLocation>
        <location evidence="1">Cytoplasm</location>
    </subcellularLocation>
</comment>
<dbReference type="GO" id="GO:0005524">
    <property type="term" value="F:ATP binding"/>
    <property type="evidence" value="ECO:0007669"/>
    <property type="project" value="UniProtKB-KW"/>
</dbReference>
<evidence type="ECO:0000256" key="5">
    <source>
        <dbReference type="ARBA" id="ARBA00022840"/>
    </source>
</evidence>
<dbReference type="GO" id="GO:0015630">
    <property type="term" value="C:microtubule cytoskeleton"/>
    <property type="evidence" value="ECO:0007669"/>
    <property type="project" value="TreeGrafter"/>
</dbReference>
<dbReference type="InterPro" id="IPR051437">
    <property type="entry name" value="TTLL_monoglycylase"/>
</dbReference>
<sequence length="676" mass="76529">MRNFVVQKYIERPFLCHKTKFDVRQWFLVVWHPLSLWIYGDCYLRFSSSHYTLSDFTEKVHLTNNAIQGKYFHTVPSGSGIPDECMWRRDQFIKYLSSKGFNGPQLWSGKIFPEITRQLTAVLIASSVEMDMKAVDGYELFGADFVLSENLKPWLIEINSGPDLSSSTNVTANLCPELIMDCLKVLIDRQRNHEAKTGKFRLVHQVDYAKNTKAFRERSGLLETMRPIRQHRQAIARSRGVLTALPPGTVKLSPEGTKSLTYQVLPVQDDIMGHYANAPAVQDAVRELRREKAHSSFQARSLAIIRSCIETKRPSKAVMRAKRVVDRPFSRISGMSAQGDNSSTANSESDSDEDSVEDRNTLKAKAAMTLQARADDAQRRYLERIRAMSSTRQVKSKPIVLTWETASDPLPPRKFNRQRIAELAKPKIFAHIQTRKTVRSNSSEKRFRIFSAARAQIIGDARNSTVLTEVVEESSELVDCAQVDVAKELAGDRVRSETEPLQKVSHEAVKAADKTQSVLTLSLDNSVPLSAAFVSEGNSAQKAIDYYTRNPTNSVRLHNTIRAMLRRYLPNADDSIRTLDAFYRNPMDGTLKRRVRDTMNTLMSNKNCSDRKEITLLSAFRKRDTVSRLNLGKDPDAMMHRFAARTKRSVMETAKVTSGPMLAPLRNILDLSYVGD</sequence>
<dbReference type="Gene3D" id="3.30.470.20">
    <property type="entry name" value="ATP-grasp fold, B domain"/>
    <property type="match status" value="1"/>
</dbReference>
<evidence type="ECO:0000256" key="4">
    <source>
        <dbReference type="ARBA" id="ARBA00022741"/>
    </source>
</evidence>
<dbReference type="PANTHER" id="PTHR45870">
    <property type="entry name" value="TUBULIN MONOGLYCYLASE TTLL3"/>
    <property type="match status" value="1"/>
</dbReference>
<evidence type="ECO:0000313" key="8">
    <source>
        <dbReference type="Proteomes" id="UP000186922"/>
    </source>
</evidence>
<keyword evidence="8" id="KW-1185">Reference proteome</keyword>
<keyword evidence="5" id="KW-0067">ATP-binding</keyword>
<evidence type="ECO:0000256" key="3">
    <source>
        <dbReference type="ARBA" id="ARBA00022598"/>
    </source>
</evidence>
<feature type="region of interest" description="Disordered" evidence="6">
    <location>
        <begin position="329"/>
        <end position="358"/>
    </location>
</feature>
<dbReference type="OrthoDB" id="202825at2759"/>
<evidence type="ECO:0000256" key="2">
    <source>
        <dbReference type="ARBA" id="ARBA00022490"/>
    </source>
</evidence>
<keyword evidence="4" id="KW-0547">Nucleotide-binding</keyword>
<dbReference type="Proteomes" id="UP000186922">
    <property type="component" value="Unassembled WGS sequence"/>
</dbReference>
<dbReference type="GO" id="GO:0003341">
    <property type="term" value="P:cilium movement"/>
    <property type="evidence" value="ECO:0007669"/>
    <property type="project" value="TreeGrafter"/>
</dbReference>
<keyword evidence="3" id="KW-0436">Ligase</keyword>